<name>A0A4R6JN15_9ACTN</name>
<evidence type="ECO:0000313" key="2">
    <source>
        <dbReference type="Proteomes" id="UP000294901"/>
    </source>
</evidence>
<reference evidence="1 2" key="1">
    <citation type="submission" date="2019-03" db="EMBL/GenBank/DDBJ databases">
        <title>Sequencing the genomes of 1000 actinobacteria strains.</title>
        <authorList>
            <person name="Klenk H.-P."/>
        </authorList>
    </citation>
    <scope>NUCLEOTIDE SEQUENCE [LARGE SCALE GENOMIC DNA]</scope>
    <source>
        <strain evidence="1 2">DSM 43805</strain>
    </source>
</reference>
<accession>A0A4R6JN15</accession>
<gene>
    <name evidence="1" type="ORF">C8E87_0730</name>
</gene>
<evidence type="ECO:0000313" key="1">
    <source>
        <dbReference type="EMBL" id="TDO37132.1"/>
    </source>
</evidence>
<dbReference type="AlphaFoldDB" id="A0A4R6JN15"/>
<proteinExistence type="predicted"/>
<sequence length="181" mass="20244">MTVADERLTFHAYEPYLSRVTELSVFRELYGGNRIILGIRNAPDGSDVRPELFVVMWCEDVVGRAREFAGVTVRPDLERVSDQVSTAVFLLRKGWSKKLGDRALIPAGTRSIRRHSPQLVRHRSAAVDDEVFPGQAVPFHAAGPGLPGHTMSADIYHQFWNALGDQEELIYAVVEIEESAQ</sequence>
<comment type="caution">
    <text evidence="1">The sequence shown here is derived from an EMBL/GenBank/DDBJ whole genome shotgun (WGS) entry which is preliminary data.</text>
</comment>
<dbReference type="Proteomes" id="UP000294901">
    <property type="component" value="Unassembled WGS sequence"/>
</dbReference>
<keyword evidence="2" id="KW-1185">Reference proteome</keyword>
<organism evidence="1 2">
    <name type="scientific">Paractinoplanes brasiliensis</name>
    <dbReference type="NCBI Taxonomy" id="52695"/>
    <lineage>
        <taxon>Bacteria</taxon>
        <taxon>Bacillati</taxon>
        <taxon>Actinomycetota</taxon>
        <taxon>Actinomycetes</taxon>
        <taxon>Micromonosporales</taxon>
        <taxon>Micromonosporaceae</taxon>
        <taxon>Paractinoplanes</taxon>
    </lineage>
</organism>
<dbReference type="RefSeq" id="WP_133871801.1">
    <property type="nucleotide sequence ID" value="NZ_BOMD01000127.1"/>
</dbReference>
<dbReference type="EMBL" id="SNWR01000001">
    <property type="protein sequence ID" value="TDO37132.1"/>
    <property type="molecule type" value="Genomic_DNA"/>
</dbReference>
<protein>
    <submittedName>
        <fullName evidence="1">Uncharacterized protein</fullName>
    </submittedName>
</protein>